<dbReference type="Proteomes" id="UP001152484">
    <property type="component" value="Unassembled WGS sequence"/>
</dbReference>
<feature type="region of interest" description="Disordered" evidence="1">
    <location>
        <begin position="56"/>
        <end position="82"/>
    </location>
</feature>
<sequence length="101" mass="11408">MIVMNVKSQIPTRSQETQGAHCIIESLSQKINNRPIATPHLTPVIARWSDVEPSVHGSLNSQLSSQPLPMSTRLKKPRSKKCRTNLRISGVHSVQEDEWVW</sequence>
<keyword evidence="3" id="KW-1185">Reference proteome</keyword>
<feature type="compositionally biased region" description="Low complexity" evidence="1">
    <location>
        <begin position="58"/>
        <end position="71"/>
    </location>
</feature>
<dbReference type="EMBL" id="CAMAPE010000008">
    <property type="protein sequence ID" value="CAH9073376.1"/>
    <property type="molecule type" value="Genomic_DNA"/>
</dbReference>
<evidence type="ECO:0000256" key="1">
    <source>
        <dbReference type="SAM" id="MobiDB-lite"/>
    </source>
</evidence>
<reference evidence="2" key="1">
    <citation type="submission" date="2022-07" db="EMBL/GenBank/DDBJ databases">
        <authorList>
            <person name="Macas J."/>
            <person name="Novak P."/>
            <person name="Neumann P."/>
        </authorList>
    </citation>
    <scope>NUCLEOTIDE SEQUENCE</scope>
</reference>
<proteinExistence type="predicted"/>
<evidence type="ECO:0000313" key="3">
    <source>
        <dbReference type="Proteomes" id="UP001152484"/>
    </source>
</evidence>
<feature type="compositionally biased region" description="Basic residues" evidence="1">
    <location>
        <begin position="73"/>
        <end position="82"/>
    </location>
</feature>
<evidence type="ECO:0000313" key="2">
    <source>
        <dbReference type="EMBL" id="CAH9073376.1"/>
    </source>
</evidence>
<dbReference type="AlphaFoldDB" id="A0A9P0YS80"/>
<name>A0A9P0YS80_CUSEU</name>
<comment type="caution">
    <text evidence="2">The sequence shown here is derived from an EMBL/GenBank/DDBJ whole genome shotgun (WGS) entry which is preliminary data.</text>
</comment>
<organism evidence="2 3">
    <name type="scientific">Cuscuta europaea</name>
    <name type="common">European dodder</name>
    <dbReference type="NCBI Taxonomy" id="41803"/>
    <lineage>
        <taxon>Eukaryota</taxon>
        <taxon>Viridiplantae</taxon>
        <taxon>Streptophyta</taxon>
        <taxon>Embryophyta</taxon>
        <taxon>Tracheophyta</taxon>
        <taxon>Spermatophyta</taxon>
        <taxon>Magnoliopsida</taxon>
        <taxon>eudicotyledons</taxon>
        <taxon>Gunneridae</taxon>
        <taxon>Pentapetalae</taxon>
        <taxon>asterids</taxon>
        <taxon>lamiids</taxon>
        <taxon>Solanales</taxon>
        <taxon>Convolvulaceae</taxon>
        <taxon>Cuscuteae</taxon>
        <taxon>Cuscuta</taxon>
        <taxon>Cuscuta subgen. Cuscuta</taxon>
    </lineage>
</organism>
<accession>A0A9P0YS80</accession>
<gene>
    <name evidence="2" type="ORF">CEURO_LOCUS4793</name>
</gene>
<protein>
    <submittedName>
        <fullName evidence="2">Uncharacterized protein</fullName>
    </submittedName>
</protein>